<dbReference type="GO" id="GO:0009809">
    <property type="term" value="P:lignin biosynthetic process"/>
    <property type="evidence" value="ECO:0007669"/>
    <property type="project" value="EnsemblPlants"/>
</dbReference>
<evidence type="ECO:0000313" key="11">
    <source>
        <dbReference type="EMBL" id="GBG65569.1"/>
    </source>
</evidence>
<dbReference type="Proteomes" id="UP000265515">
    <property type="component" value="Unassembled WGS sequence"/>
</dbReference>
<evidence type="ECO:0000256" key="4">
    <source>
        <dbReference type="ARBA" id="ARBA00022490"/>
    </source>
</evidence>
<comment type="function">
    <text evidence="9">Catalyzes the rate-limiting step of the non-oxidative phase in the pentose phosphate pathway. Catalyzes the reversible conversion of sedheptulose-7-phosphate and D-glyceraldehyde 3-phosphate into erythrose-4-phosphate and beta-D-fructose 6-phosphate.</text>
</comment>
<keyword evidence="6 9" id="KW-0570">Pentose shunt</keyword>
<evidence type="ECO:0000256" key="8">
    <source>
        <dbReference type="ARBA" id="ARBA00048810"/>
    </source>
</evidence>
<dbReference type="Gramene" id="GBG65569">
    <property type="protein sequence ID" value="GBG65569"/>
    <property type="gene ID" value="CBR_g51451"/>
</dbReference>
<name>A0A388K6B0_CHABU</name>
<evidence type="ECO:0000256" key="1">
    <source>
        <dbReference type="ARBA" id="ARBA00003518"/>
    </source>
</evidence>
<evidence type="ECO:0000256" key="6">
    <source>
        <dbReference type="ARBA" id="ARBA00023126"/>
    </source>
</evidence>
<evidence type="ECO:0000256" key="5">
    <source>
        <dbReference type="ARBA" id="ARBA00022679"/>
    </source>
</evidence>
<feature type="region of interest" description="Disordered" evidence="10">
    <location>
        <begin position="74"/>
        <end position="125"/>
    </location>
</feature>
<dbReference type="OMA" id="ATECYYQ"/>
<dbReference type="PANTHER" id="PTHR10683">
    <property type="entry name" value="TRANSALDOLASE"/>
    <property type="match status" value="1"/>
</dbReference>
<dbReference type="UniPathway" id="UPA00115">
    <property type="reaction ID" value="UER00414"/>
</dbReference>
<comment type="similarity">
    <text evidence="3">Belongs to the transaldolase family. Type 2 subfamily.</text>
</comment>
<evidence type="ECO:0000256" key="3">
    <source>
        <dbReference type="ARBA" id="ARBA00008426"/>
    </source>
</evidence>
<feature type="compositionally biased region" description="Low complexity" evidence="10">
    <location>
        <begin position="111"/>
        <end position="123"/>
    </location>
</feature>
<dbReference type="GO" id="GO:0009507">
    <property type="term" value="C:chloroplast"/>
    <property type="evidence" value="ECO:0007669"/>
    <property type="project" value="EnsemblPlants"/>
</dbReference>
<evidence type="ECO:0000256" key="2">
    <source>
        <dbReference type="ARBA" id="ARBA00004496"/>
    </source>
</evidence>
<evidence type="ECO:0000256" key="7">
    <source>
        <dbReference type="ARBA" id="ARBA00023270"/>
    </source>
</evidence>
<dbReference type="NCBIfam" id="NF002881">
    <property type="entry name" value="PRK03343.1"/>
    <property type="match status" value="1"/>
</dbReference>
<gene>
    <name evidence="11" type="ORF">CBR_g51451</name>
</gene>
<organism evidence="11 12">
    <name type="scientific">Chara braunii</name>
    <name type="common">Braun's stonewort</name>
    <dbReference type="NCBI Taxonomy" id="69332"/>
    <lineage>
        <taxon>Eukaryota</taxon>
        <taxon>Viridiplantae</taxon>
        <taxon>Streptophyta</taxon>
        <taxon>Charophyceae</taxon>
        <taxon>Charales</taxon>
        <taxon>Characeae</taxon>
        <taxon>Chara</taxon>
    </lineage>
</organism>
<dbReference type="InterPro" id="IPR018225">
    <property type="entry name" value="Transaldolase_AS"/>
</dbReference>
<dbReference type="InterPro" id="IPR004732">
    <property type="entry name" value="Transaldolase_2"/>
</dbReference>
<keyword evidence="12" id="KW-1185">Reference proteome</keyword>
<comment type="caution">
    <text evidence="11">The sequence shown here is derived from an EMBL/GenBank/DDBJ whole genome shotgun (WGS) entry which is preliminary data.</text>
</comment>
<keyword evidence="7" id="KW-0704">Schiff base</keyword>
<dbReference type="AlphaFoldDB" id="A0A388K6B0"/>
<dbReference type="GO" id="GO:0006098">
    <property type="term" value="P:pentose-phosphate shunt"/>
    <property type="evidence" value="ECO:0007669"/>
    <property type="project" value="UniProtKB-UniPathway"/>
</dbReference>
<feature type="compositionally biased region" description="Low complexity" evidence="10">
    <location>
        <begin position="82"/>
        <end position="103"/>
    </location>
</feature>
<dbReference type="HAMAP" id="MF_00493">
    <property type="entry name" value="Transaldolase_2"/>
    <property type="match status" value="1"/>
</dbReference>
<dbReference type="InterPro" id="IPR013785">
    <property type="entry name" value="Aldolase_TIM"/>
</dbReference>
<evidence type="ECO:0000256" key="10">
    <source>
        <dbReference type="SAM" id="MobiDB-lite"/>
    </source>
</evidence>
<evidence type="ECO:0000256" key="9">
    <source>
        <dbReference type="RuleBase" id="RU000501"/>
    </source>
</evidence>
<dbReference type="CDD" id="cd00955">
    <property type="entry name" value="Transaldolase_like"/>
    <property type="match status" value="1"/>
</dbReference>
<dbReference type="GO" id="GO:0009749">
    <property type="term" value="P:response to glucose"/>
    <property type="evidence" value="ECO:0007669"/>
    <property type="project" value="EnsemblPlants"/>
</dbReference>
<dbReference type="InterPro" id="IPR001585">
    <property type="entry name" value="TAL/FSA"/>
</dbReference>
<comment type="pathway">
    <text evidence="9">Carbohydrate degradation; pentose phosphate pathway; D-glyceraldehyde 3-phosphate and beta-D-fructose 6-phosphate from D-ribose 5-phosphate and D-xylulose 5-phosphate (non-oxidative stage): step 2/3.</text>
</comment>
<dbReference type="EC" id="2.2.1.2" evidence="9"/>
<dbReference type="Pfam" id="PF00923">
    <property type="entry name" value="TAL_FSA"/>
    <property type="match status" value="1"/>
</dbReference>
<dbReference type="SUPFAM" id="SSF51569">
    <property type="entry name" value="Aldolase"/>
    <property type="match status" value="1"/>
</dbReference>
<comment type="catalytic activity">
    <reaction evidence="8 9">
        <text>D-sedoheptulose 7-phosphate + D-glyceraldehyde 3-phosphate = D-erythrose 4-phosphate + beta-D-fructose 6-phosphate</text>
        <dbReference type="Rhea" id="RHEA:17053"/>
        <dbReference type="ChEBI" id="CHEBI:16897"/>
        <dbReference type="ChEBI" id="CHEBI:57483"/>
        <dbReference type="ChEBI" id="CHEBI:57634"/>
        <dbReference type="ChEBI" id="CHEBI:59776"/>
        <dbReference type="EC" id="2.2.1.2"/>
    </reaction>
</comment>
<protein>
    <recommendedName>
        <fullName evidence="9">Transaldolase</fullName>
        <ecNumber evidence="9">2.2.1.2</ecNumber>
    </recommendedName>
</protein>
<comment type="subcellular location">
    <subcellularLocation>
        <location evidence="2">Cytoplasm</location>
    </subcellularLocation>
</comment>
<dbReference type="EMBL" id="BFEA01000063">
    <property type="protein sequence ID" value="GBG65569.1"/>
    <property type="molecule type" value="Genomic_DNA"/>
</dbReference>
<dbReference type="OrthoDB" id="2015515at2759"/>
<proteinExistence type="inferred from homology"/>
<keyword evidence="5 9" id="KW-0808">Transferase</keyword>
<accession>A0A388K6B0</accession>
<dbReference type="STRING" id="69332.A0A388K6B0"/>
<comment type="function">
    <text evidence="1">Transaldolase is important for the balance of metabolites in the pentose-phosphate pathway.</text>
</comment>
<dbReference type="PROSITE" id="PS01054">
    <property type="entry name" value="TRANSALDOLASE_1"/>
    <property type="match status" value="1"/>
</dbReference>
<keyword evidence="4" id="KW-0963">Cytoplasm</keyword>
<dbReference type="Gene3D" id="3.20.20.70">
    <property type="entry name" value="Aldolase class I"/>
    <property type="match status" value="1"/>
</dbReference>
<dbReference type="NCBIfam" id="TIGR00876">
    <property type="entry name" value="tal_mycobact"/>
    <property type="match status" value="1"/>
</dbReference>
<dbReference type="GO" id="GO:0004801">
    <property type="term" value="F:transaldolase activity"/>
    <property type="evidence" value="ECO:0007669"/>
    <property type="project" value="UniProtKB-EC"/>
</dbReference>
<dbReference type="PROSITE" id="PS00958">
    <property type="entry name" value="TRANSALDOLASE_2"/>
    <property type="match status" value="1"/>
</dbReference>
<evidence type="ECO:0000313" key="12">
    <source>
        <dbReference type="Proteomes" id="UP000265515"/>
    </source>
</evidence>
<dbReference type="PANTHER" id="PTHR10683:SF31">
    <property type="entry name" value="TRANSALDOLASE"/>
    <property type="match status" value="1"/>
</dbReference>
<dbReference type="GO" id="GO:0005975">
    <property type="term" value="P:carbohydrate metabolic process"/>
    <property type="evidence" value="ECO:0007669"/>
    <property type="project" value="InterPro"/>
</dbReference>
<sequence length="495" mass="51988">MAAAASISMAAAAATAVEVSIPTPTHNAATRKMVAILRTVPPLSSSGLAALGGGGGSLSRRSLSSGLSISSFPPRFRSAHRSSPSAIPMAISKPSSSSSSSASSPPPPPAAAAAAAASQAAPAETEIGTKTKLQQLFQLEGQSPWLDNLSRGFIADGGLKDWIDKGVRGVTSNPTIFQKSISGTSDYDDQFAQLIQNGSTAESAYWSLVVKDIQDALDVFRPLYVESGGEDGFVSVEVAPSLAHDTQGTVENARLLHKAVDRPNVYIKIPATKAGIPAISQVISEGISVNVTLIFSIERYEEVFDAYVAGLEAYKGDDDLSKLSSVASFFVSRVDSEVDKRLDAIGTPEALSLRGKTAVAQAQLAYDLFKKKCAEPRWQALAARGARVQRPLWASTGVKNEAYPDTLYVDTLIGPHTVNTLPDATLKAFYDHGAIKRTIDADVAGAQAVIQAVERVGISLAEVADQLEREGVASFAKSFDDLMAALTAKGVLLKP</sequence>
<reference evidence="11 12" key="1">
    <citation type="journal article" date="2018" name="Cell">
        <title>The Chara Genome: Secondary Complexity and Implications for Plant Terrestrialization.</title>
        <authorList>
            <person name="Nishiyama T."/>
            <person name="Sakayama H."/>
            <person name="Vries J.D."/>
            <person name="Buschmann H."/>
            <person name="Saint-Marcoux D."/>
            <person name="Ullrich K.K."/>
            <person name="Haas F.B."/>
            <person name="Vanderstraeten L."/>
            <person name="Becker D."/>
            <person name="Lang D."/>
            <person name="Vosolsobe S."/>
            <person name="Rombauts S."/>
            <person name="Wilhelmsson P.K.I."/>
            <person name="Janitza P."/>
            <person name="Kern R."/>
            <person name="Heyl A."/>
            <person name="Rumpler F."/>
            <person name="Villalobos L.I.A.C."/>
            <person name="Clay J.M."/>
            <person name="Skokan R."/>
            <person name="Toyoda A."/>
            <person name="Suzuki Y."/>
            <person name="Kagoshima H."/>
            <person name="Schijlen E."/>
            <person name="Tajeshwar N."/>
            <person name="Catarino B."/>
            <person name="Hetherington A.J."/>
            <person name="Saltykova A."/>
            <person name="Bonnot C."/>
            <person name="Breuninger H."/>
            <person name="Symeonidi A."/>
            <person name="Radhakrishnan G.V."/>
            <person name="Van Nieuwerburgh F."/>
            <person name="Deforce D."/>
            <person name="Chang C."/>
            <person name="Karol K.G."/>
            <person name="Hedrich R."/>
            <person name="Ulvskov P."/>
            <person name="Glockner G."/>
            <person name="Delwiche C.F."/>
            <person name="Petrasek J."/>
            <person name="Van de Peer Y."/>
            <person name="Friml J."/>
            <person name="Beilby M."/>
            <person name="Dolan L."/>
            <person name="Kohara Y."/>
            <person name="Sugano S."/>
            <person name="Fujiyama A."/>
            <person name="Delaux P.-M."/>
            <person name="Quint M."/>
            <person name="TheiBen G."/>
            <person name="Hagemann M."/>
            <person name="Harholt J."/>
            <person name="Dunand C."/>
            <person name="Zachgo S."/>
            <person name="Langdale J."/>
            <person name="Maumus F."/>
            <person name="Straeten D.V.D."/>
            <person name="Gould S.B."/>
            <person name="Rensing S.A."/>
        </authorList>
    </citation>
    <scope>NUCLEOTIDE SEQUENCE [LARGE SCALE GENOMIC DNA]</scope>
    <source>
        <strain evidence="11 12">S276</strain>
    </source>
</reference>